<sequence>MPTINYIRHLNAVFLQFSKDGKLNPTHISLYMAFFQLWNHNRFPVKFHVNREEVMNLSKIGSKSTYHRCVKELDNYKYLIYKPSHNPFKGSQIKMLIFGTTSGQALDLAIPNQGQALVPLYKHNKQIENINKLDQPKNQKIVIAFFKSQNWPENEAKKFFNHYQGIGWKVGGKTKIVNWQATAQNWILKSEEIKTNNQQSQNKDNLNSRESGNLHTVKNKNYNQPL</sequence>
<name>A0A917GME5_9FLAO</name>
<dbReference type="RefSeq" id="WP_188465110.1">
    <property type="nucleotide sequence ID" value="NZ_BMFQ01000003.1"/>
</dbReference>
<dbReference type="AlphaFoldDB" id="A0A917GME5"/>
<organism evidence="2 3">
    <name type="scientific">Bizionia arctica</name>
    <dbReference type="NCBI Taxonomy" id="1495645"/>
    <lineage>
        <taxon>Bacteria</taxon>
        <taxon>Pseudomonadati</taxon>
        <taxon>Bacteroidota</taxon>
        <taxon>Flavobacteriia</taxon>
        <taxon>Flavobacteriales</taxon>
        <taxon>Flavobacteriaceae</taxon>
        <taxon>Bizionia</taxon>
    </lineage>
</organism>
<dbReference type="EMBL" id="BMFQ01000003">
    <property type="protein sequence ID" value="GGG51590.1"/>
    <property type="molecule type" value="Genomic_DNA"/>
</dbReference>
<dbReference type="Proteomes" id="UP000625976">
    <property type="component" value="Unassembled WGS sequence"/>
</dbReference>
<proteinExistence type="predicted"/>
<keyword evidence="3" id="KW-1185">Reference proteome</keyword>
<protein>
    <submittedName>
        <fullName evidence="2">Transcriptional regulator</fullName>
    </submittedName>
</protein>
<reference evidence="2" key="1">
    <citation type="journal article" date="2014" name="Int. J. Syst. Evol. Microbiol.">
        <title>Complete genome sequence of Corynebacterium casei LMG S-19264T (=DSM 44701T), isolated from a smear-ripened cheese.</title>
        <authorList>
            <consortium name="US DOE Joint Genome Institute (JGI-PGF)"/>
            <person name="Walter F."/>
            <person name="Albersmeier A."/>
            <person name="Kalinowski J."/>
            <person name="Ruckert C."/>
        </authorList>
    </citation>
    <scope>NUCLEOTIDE SEQUENCE</scope>
    <source>
        <strain evidence="2">CGMCC 1.12751</strain>
    </source>
</reference>
<evidence type="ECO:0000313" key="3">
    <source>
        <dbReference type="Proteomes" id="UP000625976"/>
    </source>
</evidence>
<accession>A0A917GME5</accession>
<comment type="caution">
    <text evidence="2">The sequence shown here is derived from an EMBL/GenBank/DDBJ whole genome shotgun (WGS) entry which is preliminary data.</text>
</comment>
<reference evidence="2" key="2">
    <citation type="submission" date="2020-09" db="EMBL/GenBank/DDBJ databases">
        <authorList>
            <person name="Sun Q."/>
            <person name="Zhou Y."/>
        </authorList>
    </citation>
    <scope>NUCLEOTIDE SEQUENCE</scope>
    <source>
        <strain evidence="2">CGMCC 1.12751</strain>
    </source>
</reference>
<evidence type="ECO:0000256" key="1">
    <source>
        <dbReference type="SAM" id="MobiDB-lite"/>
    </source>
</evidence>
<feature type="region of interest" description="Disordered" evidence="1">
    <location>
        <begin position="194"/>
        <end position="226"/>
    </location>
</feature>
<evidence type="ECO:0000313" key="2">
    <source>
        <dbReference type="EMBL" id="GGG51590.1"/>
    </source>
</evidence>
<feature type="compositionally biased region" description="Polar residues" evidence="1">
    <location>
        <begin position="195"/>
        <end position="226"/>
    </location>
</feature>
<gene>
    <name evidence="2" type="ORF">GCM10010976_23450</name>
</gene>